<dbReference type="GO" id="GO:0000287">
    <property type="term" value="F:magnesium ion binding"/>
    <property type="evidence" value="ECO:0007669"/>
    <property type="project" value="InterPro"/>
</dbReference>
<dbReference type="NCBIfam" id="NF008954">
    <property type="entry name" value="PRK12296.1"/>
    <property type="match status" value="1"/>
</dbReference>
<evidence type="ECO:0000256" key="6">
    <source>
        <dbReference type="ARBA" id="ARBA00022842"/>
    </source>
</evidence>
<dbReference type="PANTHER" id="PTHR11702:SF31">
    <property type="entry name" value="MITOCHONDRIAL RIBOSOME-ASSOCIATED GTPASE 2"/>
    <property type="match status" value="1"/>
</dbReference>
<dbReference type="Pfam" id="PF01926">
    <property type="entry name" value="MMR_HSR1"/>
    <property type="match status" value="1"/>
</dbReference>
<dbReference type="HAMAP" id="MF_01454">
    <property type="entry name" value="GTPase_Obg"/>
    <property type="match status" value="1"/>
</dbReference>
<dbReference type="EMBL" id="AP022839">
    <property type="protein sequence ID" value="BCA94200.1"/>
    <property type="molecule type" value="Genomic_DNA"/>
</dbReference>
<dbReference type="GO" id="GO:0005737">
    <property type="term" value="C:cytoplasm"/>
    <property type="evidence" value="ECO:0007669"/>
    <property type="project" value="UniProtKB-SubCell"/>
</dbReference>
<feature type="domain" description="OBG-type G" evidence="10">
    <location>
        <begin position="160"/>
        <end position="334"/>
    </location>
</feature>
<dbReference type="PROSITE" id="PS51710">
    <property type="entry name" value="G_OBG"/>
    <property type="match status" value="1"/>
</dbReference>
<dbReference type="CDD" id="cd01898">
    <property type="entry name" value="Obg"/>
    <property type="match status" value="1"/>
</dbReference>
<dbReference type="InterPro" id="IPR031167">
    <property type="entry name" value="G_OBG"/>
</dbReference>
<evidence type="ECO:0000256" key="8">
    <source>
        <dbReference type="HAMAP-Rule" id="MF_01454"/>
    </source>
</evidence>
<dbReference type="NCBIfam" id="NF008956">
    <property type="entry name" value="PRK12299.1"/>
    <property type="match status" value="1"/>
</dbReference>
<dbReference type="PRINTS" id="PR00326">
    <property type="entry name" value="GTP1OBG"/>
</dbReference>
<name>A0A6F8T214_9GAMM</name>
<keyword evidence="5 8" id="KW-0378">Hydrolase</keyword>
<feature type="domain" description="Obg" evidence="11">
    <location>
        <begin position="1"/>
        <end position="159"/>
    </location>
</feature>
<sequence length="341" mass="36722">MRFVDEAIIKIDAGNGGNGCCSFRREKFIPRGGPDGGDGGDGGSIYFEASSDLNTLVDFRYMRHYKAQNGQQGMGSNCSGKKGEDLILKVPVGTMVYDVDTGELLGDINKPGEPVLIAQGGFHGLGNTRYKSSVNRSPRQTSQGSPGESRHLRLELRVLADVGLLGLPNAGKSTLIRAVSSSKAKVADYPFTTLHPGLGVVSVSSHKSFVMADIPGLIEGAAMGAGLGHRFLKHLSRTCVLLHVIDVAPLDDSDPVANAKAIINELAEYSPELLSKPRWLVLNKIDMLPDEKTREDRIQAIVKGLKWKDKVFAISAISGQGTQQLSYSLMQLIDEMKESEA</sequence>
<feature type="binding site" evidence="8">
    <location>
        <position position="193"/>
    </location>
    <ligand>
        <name>Mg(2+)</name>
        <dbReference type="ChEBI" id="CHEBI:18420"/>
    </ligand>
</feature>
<dbReference type="InterPro" id="IPR006073">
    <property type="entry name" value="GTP-bd"/>
</dbReference>
<feature type="compositionally biased region" description="Polar residues" evidence="9">
    <location>
        <begin position="129"/>
        <end position="146"/>
    </location>
</feature>
<keyword evidence="7 8" id="KW-0342">GTP-binding</keyword>
<dbReference type="AlphaFoldDB" id="A0A6F8T214"/>
<organism evidence="12 13">
    <name type="scientific">Legionella antarctica</name>
    <dbReference type="NCBI Taxonomy" id="2708020"/>
    <lineage>
        <taxon>Bacteria</taxon>
        <taxon>Pseudomonadati</taxon>
        <taxon>Pseudomonadota</taxon>
        <taxon>Gammaproteobacteria</taxon>
        <taxon>Legionellales</taxon>
        <taxon>Legionellaceae</taxon>
        <taxon>Legionella</taxon>
    </lineage>
</organism>
<feature type="binding site" evidence="8">
    <location>
        <begin position="166"/>
        <end position="173"/>
    </location>
    <ligand>
        <name>GTP</name>
        <dbReference type="ChEBI" id="CHEBI:37565"/>
    </ligand>
</feature>
<feature type="binding site" evidence="8">
    <location>
        <begin position="213"/>
        <end position="216"/>
    </location>
    <ligand>
        <name>GTP</name>
        <dbReference type="ChEBI" id="CHEBI:37565"/>
    </ligand>
</feature>
<evidence type="ECO:0000256" key="2">
    <source>
        <dbReference type="ARBA" id="ARBA00022490"/>
    </source>
</evidence>
<comment type="subunit">
    <text evidence="8">Monomer.</text>
</comment>
<evidence type="ECO:0000256" key="1">
    <source>
        <dbReference type="ARBA" id="ARBA00007699"/>
    </source>
</evidence>
<dbReference type="InterPro" id="IPR045086">
    <property type="entry name" value="OBG_GTPase"/>
</dbReference>
<dbReference type="GO" id="GO:0005525">
    <property type="term" value="F:GTP binding"/>
    <property type="evidence" value="ECO:0007669"/>
    <property type="project" value="UniProtKB-UniRule"/>
</dbReference>
<proteinExistence type="inferred from homology"/>
<keyword evidence="4 8" id="KW-0547">Nucleotide-binding</keyword>
<evidence type="ECO:0000256" key="4">
    <source>
        <dbReference type="ARBA" id="ARBA00022741"/>
    </source>
</evidence>
<dbReference type="PROSITE" id="PS51883">
    <property type="entry name" value="OBG"/>
    <property type="match status" value="1"/>
</dbReference>
<dbReference type="SUPFAM" id="SSF82051">
    <property type="entry name" value="Obg GTP-binding protein N-terminal domain"/>
    <property type="match status" value="1"/>
</dbReference>
<evidence type="ECO:0000259" key="10">
    <source>
        <dbReference type="PROSITE" id="PS51710"/>
    </source>
</evidence>
<dbReference type="Gene3D" id="2.70.210.12">
    <property type="entry name" value="GTP1/OBG domain"/>
    <property type="match status" value="1"/>
</dbReference>
<dbReference type="PANTHER" id="PTHR11702">
    <property type="entry name" value="DEVELOPMENTALLY REGULATED GTP-BINDING PROTEIN-RELATED"/>
    <property type="match status" value="1"/>
</dbReference>
<keyword evidence="3 8" id="KW-0479">Metal-binding</keyword>
<evidence type="ECO:0000259" key="11">
    <source>
        <dbReference type="PROSITE" id="PS51883"/>
    </source>
</evidence>
<dbReference type="KEGG" id="lant:TUM19329_05610"/>
<dbReference type="PIRSF" id="PIRSF002401">
    <property type="entry name" value="GTP_bd_Obg/CgtA"/>
    <property type="match status" value="1"/>
</dbReference>
<dbReference type="NCBIfam" id="TIGR02729">
    <property type="entry name" value="Obg_CgtA"/>
    <property type="match status" value="1"/>
</dbReference>
<keyword evidence="2 8" id="KW-0963">Cytoplasm</keyword>
<evidence type="ECO:0000256" key="9">
    <source>
        <dbReference type="SAM" id="MobiDB-lite"/>
    </source>
</evidence>
<dbReference type="GO" id="GO:0043022">
    <property type="term" value="F:ribosome binding"/>
    <property type="evidence" value="ECO:0007669"/>
    <property type="project" value="UniProtKB-ARBA"/>
</dbReference>
<dbReference type="FunFam" id="2.70.210.12:FF:000001">
    <property type="entry name" value="GTPase Obg"/>
    <property type="match status" value="1"/>
</dbReference>
<dbReference type="Pfam" id="PF01018">
    <property type="entry name" value="GTP1_OBG"/>
    <property type="match status" value="1"/>
</dbReference>
<gene>
    <name evidence="8 12" type="primary">obg</name>
    <name evidence="12" type="ORF">TUM19329_05610</name>
</gene>
<comment type="similarity">
    <text evidence="1 8">Belongs to the TRAFAC class OBG-HflX-like GTPase superfamily. OBG GTPase family.</text>
</comment>
<dbReference type="GO" id="GO:0042254">
    <property type="term" value="P:ribosome biogenesis"/>
    <property type="evidence" value="ECO:0007669"/>
    <property type="project" value="UniProtKB-UniRule"/>
</dbReference>
<reference evidence="12" key="1">
    <citation type="journal article" date="2020" name="Microbiol. Resour. Announc.">
        <title>Complete Genome Sequence of Novel Psychrotolerant Legionella Strain TUM19329, Isolated from Antarctic Lake Sediment.</title>
        <authorList>
            <person name="Shimada S."/>
            <person name="Nakai R."/>
            <person name="Aoki K."/>
            <person name="Shimoeda N."/>
            <person name="Ohno G."/>
            <person name="Miyazaki Y."/>
            <person name="Kudoh S."/>
            <person name="Imura S."/>
            <person name="Watanabe K."/>
            <person name="Ishii Y."/>
            <person name="Tateda K."/>
        </authorList>
    </citation>
    <scope>NUCLEOTIDE SEQUENCE [LARGE SCALE GENOMIC DNA]</scope>
    <source>
        <strain evidence="12">TUM19329</strain>
    </source>
</reference>
<dbReference type="InterPro" id="IPR027417">
    <property type="entry name" value="P-loop_NTPase"/>
</dbReference>
<dbReference type="RefSeq" id="WP_173236165.1">
    <property type="nucleotide sequence ID" value="NZ_AP022839.1"/>
</dbReference>
<evidence type="ECO:0000256" key="3">
    <source>
        <dbReference type="ARBA" id="ARBA00022723"/>
    </source>
</evidence>
<accession>A0A6F8T214</accession>
<dbReference type="NCBIfam" id="NF008955">
    <property type="entry name" value="PRK12297.1"/>
    <property type="match status" value="1"/>
</dbReference>
<evidence type="ECO:0000313" key="13">
    <source>
        <dbReference type="Proteomes" id="UP000502894"/>
    </source>
</evidence>
<feature type="binding site" evidence="8">
    <location>
        <begin position="315"/>
        <end position="317"/>
    </location>
    <ligand>
        <name>GTP</name>
        <dbReference type="ChEBI" id="CHEBI:37565"/>
    </ligand>
</feature>
<evidence type="ECO:0000313" key="12">
    <source>
        <dbReference type="EMBL" id="BCA94200.1"/>
    </source>
</evidence>
<protein>
    <recommendedName>
        <fullName evidence="8">GTPase Obg</fullName>
        <ecNumber evidence="8">3.6.5.-</ecNumber>
    </recommendedName>
    <alternativeName>
        <fullName evidence="8">GTP-binding protein Obg</fullName>
    </alternativeName>
</protein>
<dbReference type="InterPro" id="IPR014100">
    <property type="entry name" value="GTP-bd_Obg/CgtA"/>
</dbReference>
<dbReference type="Gene3D" id="3.40.50.300">
    <property type="entry name" value="P-loop containing nucleotide triphosphate hydrolases"/>
    <property type="match status" value="1"/>
</dbReference>
<dbReference type="Proteomes" id="UP000502894">
    <property type="component" value="Chromosome"/>
</dbReference>
<evidence type="ECO:0000256" key="5">
    <source>
        <dbReference type="ARBA" id="ARBA00022801"/>
    </source>
</evidence>
<comment type="cofactor">
    <cofactor evidence="8">
        <name>Mg(2+)</name>
        <dbReference type="ChEBI" id="CHEBI:18420"/>
    </cofactor>
</comment>
<keyword evidence="6 8" id="KW-0460">Magnesium</keyword>
<comment type="function">
    <text evidence="8">An essential GTPase which binds GTP, GDP and possibly (p)ppGpp with moderate affinity, with high nucleotide exchange rates and a fairly low GTP hydrolysis rate. Plays a role in control of the cell cycle, stress response, ribosome biogenesis and in those bacteria that undergo differentiation, in morphogenesis control.</text>
</comment>
<dbReference type="SUPFAM" id="SSF52540">
    <property type="entry name" value="P-loop containing nucleoside triphosphate hydrolases"/>
    <property type="match status" value="1"/>
</dbReference>
<dbReference type="InterPro" id="IPR006169">
    <property type="entry name" value="GTP1_OBG_dom"/>
</dbReference>
<feature type="region of interest" description="Disordered" evidence="9">
    <location>
        <begin position="128"/>
        <end position="150"/>
    </location>
</feature>
<dbReference type="EC" id="3.6.5.-" evidence="8"/>
<dbReference type="InterPro" id="IPR036726">
    <property type="entry name" value="GTP1_OBG_dom_sf"/>
</dbReference>
<dbReference type="InterPro" id="IPR006074">
    <property type="entry name" value="GTP1-OBG_CS"/>
</dbReference>
<feature type="binding site" evidence="8">
    <location>
        <begin position="191"/>
        <end position="195"/>
    </location>
    <ligand>
        <name>GTP</name>
        <dbReference type="ChEBI" id="CHEBI:37565"/>
    </ligand>
</feature>
<feature type="binding site" evidence="8">
    <location>
        <begin position="283"/>
        <end position="286"/>
    </location>
    <ligand>
        <name>GTP</name>
        <dbReference type="ChEBI" id="CHEBI:37565"/>
    </ligand>
</feature>
<evidence type="ECO:0000256" key="7">
    <source>
        <dbReference type="ARBA" id="ARBA00023134"/>
    </source>
</evidence>
<feature type="binding site" evidence="8">
    <location>
        <position position="173"/>
    </location>
    <ligand>
        <name>Mg(2+)</name>
        <dbReference type="ChEBI" id="CHEBI:18420"/>
    </ligand>
</feature>
<dbReference type="PROSITE" id="PS00905">
    <property type="entry name" value="GTP1_OBG"/>
    <property type="match status" value="1"/>
</dbReference>
<dbReference type="GO" id="GO:0003924">
    <property type="term" value="F:GTPase activity"/>
    <property type="evidence" value="ECO:0007669"/>
    <property type="project" value="UniProtKB-UniRule"/>
</dbReference>
<keyword evidence="13" id="KW-1185">Reference proteome</keyword>
<comment type="subcellular location">
    <subcellularLocation>
        <location evidence="8">Cytoplasm</location>
    </subcellularLocation>
</comment>